<dbReference type="InterPro" id="IPR012422">
    <property type="entry name" value="Cyt_c_oxidase_su4_bac-aa3"/>
</dbReference>
<gene>
    <name evidence="3" type="ORF">IGS68_18445</name>
</gene>
<name>A0ABX7B317_9PROT</name>
<organism evidence="3 4">
    <name type="scientific">Skermanella cutis</name>
    <dbReference type="NCBI Taxonomy" id="2775420"/>
    <lineage>
        <taxon>Bacteria</taxon>
        <taxon>Pseudomonadati</taxon>
        <taxon>Pseudomonadota</taxon>
        <taxon>Alphaproteobacteria</taxon>
        <taxon>Rhodospirillales</taxon>
        <taxon>Azospirillaceae</taxon>
        <taxon>Skermanella</taxon>
    </lineage>
</organism>
<dbReference type="SUPFAM" id="SSF81469">
    <property type="entry name" value="Bacterial aa3 type cytochrome c oxidase subunit IV"/>
    <property type="match status" value="1"/>
</dbReference>
<dbReference type="RefSeq" id="WP_201072415.1">
    <property type="nucleotide sequence ID" value="NZ_CP067420.1"/>
</dbReference>
<evidence type="ECO:0000313" key="4">
    <source>
        <dbReference type="Proteomes" id="UP000595197"/>
    </source>
</evidence>
<feature type="domain" description="Cytochrome c oxidase subunit IV bacterial aa3 type" evidence="2">
    <location>
        <begin position="14"/>
        <end position="45"/>
    </location>
</feature>
<sequence length="46" mass="5347">MADNNDDLRNEEFRAHLETYQLFTMLTKYGTIAVVVILVLMAIFLL</sequence>
<evidence type="ECO:0000256" key="1">
    <source>
        <dbReference type="SAM" id="Phobius"/>
    </source>
</evidence>
<dbReference type="Gene3D" id="1.20.5.160">
    <property type="entry name" value="Bacterial aa3 type cytochrome c oxidase subunit IV"/>
    <property type="match status" value="1"/>
</dbReference>
<accession>A0ABX7B317</accession>
<keyword evidence="4" id="KW-1185">Reference proteome</keyword>
<keyword evidence="1" id="KW-0812">Transmembrane</keyword>
<dbReference type="Proteomes" id="UP000595197">
    <property type="component" value="Chromosome"/>
</dbReference>
<reference evidence="3" key="1">
    <citation type="submission" date="2021-02" db="EMBL/GenBank/DDBJ databases">
        <title>Skermanella TT6 skin isolate.</title>
        <authorList>
            <person name="Lee K."/>
            <person name="Ganzorig M."/>
        </authorList>
    </citation>
    <scope>NUCLEOTIDE SEQUENCE</scope>
    <source>
        <strain evidence="3">TT6</strain>
    </source>
</reference>
<evidence type="ECO:0000313" key="3">
    <source>
        <dbReference type="EMBL" id="QQP88034.1"/>
    </source>
</evidence>
<feature type="transmembrane region" description="Helical" evidence="1">
    <location>
        <begin position="20"/>
        <end position="45"/>
    </location>
</feature>
<evidence type="ECO:0000259" key="2">
    <source>
        <dbReference type="Pfam" id="PF07835"/>
    </source>
</evidence>
<dbReference type="EMBL" id="CP067420">
    <property type="protein sequence ID" value="QQP88034.1"/>
    <property type="molecule type" value="Genomic_DNA"/>
</dbReference>
<keyword evidence="1" id="KW-1133">Transmembrane helix</keyword>
<protein>
    <submittedName>
        <fullName evidence="3">Aa3-type cytochrome c oxidase subunit IV</fullName>
    </submittedName>
</protein>
<dbReference type="InterPro" id="IPR036596">
    <property type="entry name" value="Cyt-C_aa3_sf"/>
</dbReference>
<dbReference type="Pfam" id="PF07835">
    <property type="entry name" value="COX4_pro_2"/>
    <property type="match status" value="1"/>
</dbReference>
<keyword evidence="1" id="KW-0472">Membrane</keyword>
<proteinExistence type="predicted"/>